<keyword evidence="1 5" id="KW-0853">WD repeat</keyword>
<dbReference type="PROSITE" id="PS51257">
    <property type="entry name" value="PROKAR_LIPOPROTEIN"/>
    <property type="match status" value="1"/>
</dbReference>
<dbReference type="PANTHER" id="PTHR19877">
    <property type="entry name" value="EUKARYOTIC TRANSLATION INITIATION FACTOR 3 SUBUNIT I"/>
    <property type="match status" value="1"/>
</dbReference>
<organism evidence="7 8">
    <name type="scientific">Marinobacterium halophilum</name>
    <dbReference type="NCBI Taxonomy" id="267374"/>
    <lineage>
        <taxon>Bacteria</taxon>
        <taxon>Pseudomonadati</taxon>
        <taxon>Pseudomonadota</taxon>
        <taxon>Gammaproteobacteria</taxon>
        <taxon>Oceanospirillales</taxon>
        <taxon>Oceanospirillaceae</taxon>
        <taxon>Marinobacterium</taxon>
    </lineage>
</organism>
<dbReference type="PROSITE" id="PS50294">
    <property type="entry name" value="WD_REPEATS_REGION"/>
    <property type="match status" value="1"/>
</dbReference>
<dbReference type="Proteomes" id="UP000242133">
    <property type="component" value="Unassembled WGS sequence"/>
</dbReference>
<protein>
    <recommendedName>
        <fullName evidence="4">Serine-threonine kinase receptor-associated protein</fullName>
    </recommendedName>
</protein>
<reference evidence="7 8" key="1">
    <citation type="submission" date="2018-03" db="EMBL/GenBank/DDBJ databases">
        <title>Genomic Encyclopedia of Archaeal and Bacterial Type Strains, Phase II (KMG-II): from individual species to whole genera.</title>
        <authorList>
            <person name="Goeker M."/>
        </authorList>
    </citation>
    <scope>NUCLEOTIDE SEQUENCE [LARGE SCALE GENOMIC DNA]</scope>
    <source>
        <strain evidence="7 8">DSM 17586</strain>
    </source>
</reference>
<dbReference type="SMART" id="SM00320">
    <property type="entry name" value="WD40"/>
    <property type="match status" value="4"/>
</dbReference>
<evidence type="ECO:0000256" key="3">
    <source>
        <dbReference type="ARBA" id="ARBA00038394"/>
    </source>
</evidence>
<feature type="repeat" description="WD" evidence="5">
    <location>
        <begin position="157"/>
        <end position="198"/>
    </location>
</feature>
<keyword evidence="6" id="KW-0732">Signal</keyword>
<accession>A0A2P8EY77</accession>
<comment type="caution">
    <text evidence="7">The sequence shown here is derived from an EMBL/GenBank/DDBJ whole genome shotgun (WGS) entry which is preliminary data.</text>
</comment>
<dbReference type="RefSeq" id="WP_245912633.1">
    <property type="nucleotide sequence ID" value="NZ_PYGI01000008.1"/>
</dbReference>
<evidence type="ECO:0000256" key="4">
    <source>
        <dbReference type="ARBA" id="ARBA00040390"/>
    </source>
</evidence>
<dbReference type="Gene3D" id="2.130.10.10">
    <property type="entry name" value="YVTN repeat-like/Quinoprotein amine dehydrogenase"/>
    <property type="match status" value="2"/>
</dbReference>
<evidence type="ECO:0000256" key="1">
    <source>
        <dbReference type="ARBA" id="ARBA00022574"/>
    </source>
</evidence>
<sequence>MTPGRPLSLLLGSLLLAGCGAGADSAAESMRLTEQSGLYSADLSADGIHALVGAVSHGGSLWNVQTRARAFDWNHQAGVFTTMSAVDFSPEGRFALTANPQDLVLWNVGTGKAEGFWSAPGEILDAELSRQGNYALLGMGNFEAVYFDIRRGGVLKTLRHPARVRSVALSSDERLALTGADDRIARLWDLESATELHQVAFGNTVDTVALAPNGRLAFSSGSLDQAVIWQTDSGEVLFHLSGDDSLIPRRLSYLSARFSDNSDQLLTGRADGTVELWDLNRKQVLRRWKVDKDAAYGPTSAGVLAVEFGSDGNSWLAIGTNGRMNWLR</sequence>
<dbReference type="AlphaFoldDB" id="A0A2P8EY77"/>
<evidence type="ECO:0000256" key="6">
    <source>
        <dbReference type="SAM" id="SignalP"/>
    </source>
</evidence>
<dbReference type="SUPFAM" id="SSF50998">
    <property type="entry name" value="Quinoprotein alcohol dehydrogenase-like"/>
    <property type="match status" value="1"/>
</dbReference>
<dbReference type="Pfam" id="PF00400">
    <property type="entry name" value="WD40"/>
    <property type="match status" value="2"/>
</dbReference>
<keyword evidence="2" id="KW-0677">Repeat</keyword>
<dbReference type="InterPro" id="IPR001680">
    <property type="entry name" value="WD40_rpt"/>
</dbReference>
<comment type="similarity">
    <text evidence="3">Belongs to the WD repeat STRAP family.</text>
</comment>
<dbReference type="GO" id="GO:0003723">
    <property type="term" value="F:RNA binding"/>
    <property type="evidence" value="ECO:0007669"/>
    <property type="project" value="TreeGrafter"/>
</dbReference>
<evidence type="ECO:0000256" key="5">
    <source>
        <dbReference type="PROSITE-ProRule" id="PRU00221"/>
    </source>
</evidence>
<dbReference type="InterPro" id="IPR015943">
    <property type="entry name" value="WD40/YVTN_repeat-like_dom_sf"/>
</dbReference>
<keyword evidence="8" id="KW-1185">Reference proteome</keyword>
<dbReference type="PROSITE" id="PS50082">
    <property type="entry name" value="WD_REPEATS_2"/>
    <property type="match status" value="2"/>
</dbReference>
<evidence type="ECO:0000256" key="2">
    <source>
        <dbReference type="ARBA" id="ARBA00022737"/>
    </source>
</evidence>
<dbReference type="InterPro" id="IPR011047">
    <property type="entry name" value="Quinoprotein_ADH-like_sf"/>
</dbReference>
<evidence type="ECO:0000313" key="7">
    <source>
        <dbReference type="EMBL" id="PSL14413.1"/>
    </source>
</evidence>
<feature type="repeat" description="WD" evidence="5">
    <location>
        <begin position="255"/>
        <end position="287"/>
    </location>
</feature>
<feature type="chain" id="PRO_5015139182" description="Serine-threonine kinase receptor-associated protein" evidence="6">
    <location>
        <begin position="24"/>
        <end position="328"/>
    </location>
</feature>
<name>A0A2P8EY77_9GAMM</name>
<proteinExistence type="inferred from homology"/>
<gene>
    <name evidence="7" type="ORF">CLV44_108143</name>
</gene>
<dbReference type="InterPro" id="IPR019775">
    <property type="entry name" value="WD40_repeat_CS"/>
</dbReference>
<evidence type="ECO:0000313" key="8">
    <source>
        <dbReference type="Proteomes" id="UP000242133"/>
    </source>
</evidence>
<feature type="signal peptide" evidence="6">
    <location>
        <begin position="1"/>
        <end position="23"/>
    </location>
</feature>
<dbReference type="PROSITE" id="PS00678">
    <property type="entry name" value="WD_REPEATS_1"/>
    <property type="match status" value="2"/>
</dbReference>
<dbReference type="EMBL" id="PYGI01000008">
    <property type="protein sequence ID" value="PSL14413.1"/>
    <property type="molecule type" value="Genomic_DNA"/>
</dbReference>